<dbReference type="PANTHER" id="PTHR10039:SF16">
    <property type="entry name" value="GPI INOSITOL-DEACYLASE"/>
    <property type="match status" value="1"/>
</dbReference>
<evidence type="ECO:0000313" key="3">
    <source>
        <dbReference type="Proteomes" id="UP000693738"/>
    </source>
</evidence>
<reference evidence="2" key="1">
    <citation type="submission" date="2021-05" db="EMBL/GenBank/DDBJ databases">
        <authorList>
            <person name="Khan N."/>
        </authorList>
    </citation>
    <scope>NUCLEOTIDE SEQUENCE</scope>
</reference>
<dbReference type="SMART" id="SM00248">
    <property type="entry name" value="ANK"/>
    <property type="match status" value="5"/>
</dbReference>
<feature type="repeat" description="ANK" evidence="1">
    <location>
        <begin position="406"/>
        <end position="438"/>
    </location>
</feature>
<dbReference type="PROSITE" id="PS50088">
    <property type="entry name" value="ANK_REPEAT"/>
    <property type="match status" value="2"/>
</dbReference>
<evidence type="ECO:0000313" key="2">
    <source>
        <dbReference type="EMBL" id="CAG7561786.1"/>
    </source>
</evidence>
<comment type="caution">
    <text evidence="2">The sequence shown here is derived from an EMBL/GenBank/DDBJ whole genome shotgun (WGS) entry which is preliminary data.</text>
</comment>
<gene>
    <name evidence="2" type="ORF">FEQUK3_LOCUS7509</name>
</gene>
<proteinExistence type="predicted"/>
<evidence type="ECO:0008006" key="4">
    <source>
        <dbReference type="Google" id="ProtNLM"/>
    </source>
</evidence>
<sequence>MDIEGYLQPSLGRELLVCISTSDNAGDIEKFVNHEISMFGGWKLISNDTKSKAKKKLVEKSNGMFRWAYLQWKQLKGCRMDQIVLDRLDILPETLSAAYDKIYNSFQPGELESLVLQRTVRWVLYAKRPLETAALLATIEHQRTTVNGGEDEYKPFSKSNLTQLALESVCRDLVVRDPQLDTWGFSHASVAEHFLLKNEPWIENAKSEITISLTHFLIKCCTAFGSVWPPPGVKEEWDNIRSLEHSVNYWFRSRGVDLGEPRDPRHPLQTYTQQEWVKHMSDTSDQDPKLADVTRVLKLFLGQTGPQTSSTEYQVYCKYIMFGQDKQYVEVRKHVQPFQNSTFGIVTLGLTRLLPGWWDQALFPVKLNTHKESLLELAAEFRHASICEDLVLRGFPINRDRDFEDHGWNAFGLAMINENLEVARFLLNNGASPYLPDSPESFKSLFCFAAAKGLEYLQVLLDGGADPNTHCSAICTWGCALSMAAWKGDVRSSEALINAGANANPKCSNCNHRSPLTMAFGTEFPNRNSYLPLVRLLLKHGADANTPMKGEIGWKKYDSMLEATVIVEHGADVKTPLESLGYDTILEYAVMKGDVNFPRFLIEHGADVHSRLKIGKFGSLLAAATVEPDSSLDMVKFLIEEVHADLEQLEWRLSPIALETKSGDKSALWSSLDHAMSGKYLTDVHQVDPQVFLDMDAYYGQQSRSRC</sequence>
<organism evidence="2 3">
    <name type="scientific">Fusarium equiseti</name>
    <name type="common">Fusarium scirpi</name>
    <dbReference type="NCBI Taxonomy" id="61235"/>
    <lineage>
        <taxon>Eukaryota</taxon>
        <taxon>Fungi</taxon>
        <taxon>Dikarya</taxon>
        <taxon>Ascomycota</taxon>
        <taxon>Pezizomycotina</taxon>
        <taxon>Sordariomycetes</taxon>
        <taxon>Hypocreomycetidae</taxon>
        <taxon>Hypocreales</taxon>
        <taxon>Nectriaceae</taxon>
        <taxon>Fusarium</taxon>
        <taxon>Fusarium incarnatum-equiseti species complex</taxon>
    </lineage>
</organism>
<name>A0A8J2NC02_FUSEQ</name>
<feature type="repeat" description="ANK" evidence="1">
    <location>
        <begin position="581"/>
        <end position="613"/>
    </location>
</feature>
<evidence type="ECO:0000256" key="1">
    <source>
        <dbReference type="PROSITE-ProRule" id="PRU00023"/>
    </source>
</evidence>
<dbReference type="InterPro" id="IPR002110">
    <property type="entry name" value="Ankyrin_rpt"/>
</dbReference>
<dbReference type="AlphaFoldDB" id="A0A8J2NC02"/>
<accession>A0A8J2NC02</accession>
<protein>
    <recommendedName>
        <fullName evidence="4">Ankyrin</fullName>
    </recommendedName>
</protein>
<dbReference type="Proteomes" id="UP000693738">
    <property type="component" value="Unassembled WGS sequence"/>
</dbReference>
<keyword evidence="1" id="KW-0040">ANK repeat</keyword>
<dbReference type="EMBL" id="CAJSTJ010000143">
    <property type="protein sequence ID" value="CAG7561786.1"/>
    <property type="molecule type" value="Genomic_DNA"/>
</dbReference>
<dbReference type="PANTHER" id="PTHR10039">
    <property type="entry name" value="AMELOGENIN"/>
    <property type="match status" value="1"/>
</dbReference>